<dbReference type="Proteomes" id="UP001433508">
    <property type="component" value="Unassembled WGS sequence"/>
</dbReference>
<name>A0ACC3STJ3_LIPKO</name>
<gene>
    <name evidence="1" type="ORF">V1525DRAFT_411525</name>
</gene>
<sequence length="133" mass="15421">MFQALRKRVAPRGVVRRIEAKTKYGQSLRSPVDAWIEGCERADPSAKGQNIPKVQDNEAVVYEFIKALSPNSRWVRYRRIFRTDWRKRKAEILYERTGSFAITLQGREGDILPDREGDILPDTKKACLYGKNH</sequence>
<evidence type="ECO:0000313" key="1">
    <source>
        <dbReference type="EMBL" id="KAK9234923.1"/>
    </source>
</evidence>
<dbReference type="EMBL" id="MU971441">
    <property type="protein sequence ID" value="KAK9234923.1"/>
    <property type="molecule type" value="Genomic_DNA"/>
</dbReference>
<reference evidence="2" key="1">
    <citation type="journal article" date="2024" name="Front. Bioeng. Biotechnol.">
        <title>Genome-scale model development and genomic sequencing of the oleaginous clade Lipomyces.</title>
        <authorList>
            <person name="Czajka J.J."/>
            <person name="Han Y."/>
            <person name="Kim J."/>
            <person name="Mondo S.J."/>
            <person name="Hofstad B.A."/>
            <person name="Robles A."/>
            <person name="Haridas S."/>
            <person name="Riley R."/>
            <person name="LaButti K."/>
            <person name="Pangilinan J."/>
            <person name="Andreopoulos W."/>
            <person name="Lipzen A."/>
            <person name="Yan J."/>
            <person name="Wang M."/>
            <person name="Ng V."/>
            <person name="Grigoriev I.V."/>
            <person name="Spatafora J.W."/>
            <person name="Magnuson J.K."/>
            <person name="Baker S.E."/>
            <person name="Pomraning K.R."/>
        </authorList>
    </citation>
    <scope>NUCLEOTIDE SEQUENCE [LARGE SCALE GENOMIC DNA]</scope>
    <source>
        <strain evidence="2">CBS 7786</strain>
    </source>
</reference>
<accession>A0ACC3STJ3</accession>
<proteinExistence type="predicted"/>
<keyword evidence="2" id="KW-1185">Reference proteome</keyword>
<evidence type="ECO:0000313" key="2">
    <source>
        <dbReference type="Proteomes" id="UP001433508"/>
    </source>
</evidence>
<protein>
    <submittedName>
        <fullName evidence="1">Uncharacterized protein</fullName>
    </submittedName>
</protein>
<organism evidence="1 2">
    <name type="scientific">Lipomyces kononenkoae</name>
    <name type="common">Yeast</name>
    <dbReference type="NCBI Taxonomy" id="34357"/>
    <lineage>
        <taxon>Eukaryota</taxon>
        <taxon>Fungi</taxon>
        <taxon>Dikarya</taxon>
        <taxon>Ascomycota</taxon>
        <taxon>Saccharomycotina</taxon>
        <taxon>Lipomycetes</taxon>
        <taxon>Lipomycetales</taxon>
        <taxon>Lipomycetaceae</taxon>
        <taxon>Lipomyces</taxon>
    </lineage>
</organism>
<comment type="caution">
    <text evidence="1">The sequence shown here is derived from an EMBL/GenBank/DDBJ whole genome shotgun (WGS) entry which is preliminary data.</text>
</comment>